<dbReference type="RefSeq" id="WP_141344227.1">
    <property type="nucleotide sequence ID" value="NZ_BJLF01000002.1"/>
</dbReference>
<dbReference type="GO" id="GO:0015288">
    <property type="term" value="F:porin activity"/>
    <property type="evidence" value="ECO:0007669"/>
    <property type="project" value="UniProtKB-KW"/>
</dbReference>
<dbReference type="InterPro" id="IPR036998">
    <property type="entry name" value="Porin_LamB_sf"/>
</dbReference>
<evidence type="ECO:0000256" key="10">
    <source>
        <dbReference type="SAM" id="SignalP"/>
    </source>
</evidence>
<keyword evidence="10" id="KW-0732">Signal</keyword>
<keyword evidence="7" id="KW-0626">Porin</keyword>
<evidence type="ECO:0000256" key="2">
    <source>
        <dbReference type="ARBA" id="ARBA00007055"/>
    </source>
</evidence>
<evidence type="ECO:0000256" key="9">
    <source>
        <dbReference type="ARBA" id="ARBA00023237"/>
    </source>
</evidence>
<evidence type="ECO:0000313" key="11">
    <source>
        <dbReference type="EMBL" id="GEA49894.1"/>
    </source>
</evidence>
<feature type="chain" id="PRO_5021279768" evidence="10">
    <location>
        <begin position="24"/>
        <end position="397"/>
    </location>
</feature>
<dbReference type="GO" id="GO:0009279">
    <property type="term" value="C:cell outer membrane"/>
    <property type="evidence" value="ECO:0007669"/>
    <property type="project" value="UniProtKB-SubCell"/>
</dbReference>
<dbReference type="InterPro" id="IPR050286">
    <property type="entry name" value="G_neg_Bact_CarbUptk_Porin"/>
</dbReference>
<comment type="subcellular location">
    <subcellularLocation>
        <location evidence="1">Cell outer membrane</location>
        <topology evidence="1">Multi-pass membrane protein</topology>
    </subcellularLocation>
</comment>
<dbReference type="AlphaFoldDB" id="A0A4Y3HUD2"/>
<dbReference type="GO" id="GO:0015774">
    <property type="term" value="P:polysaccharide transport"/>
    <property type="evidence" value="ECO:0007669"/>
    <property type="project" value="TreeGrafter"/>
</dbReference>
<evidence type="ECO:0000256" key="1">
    <source>
        <dbReference type="ARBA" id="ARBA00004571"/>
    </source>
</evidence>
<dbReference type="PANTHER" id="PTHR38762:SF1">
    <property type="entry name" value="CRYPTIC OUTER MEMBRANE PORIN BGLH-RELATED"/>
    <property type="match status" value="1"/>
</dbReference>
<keyword evidence="8" id="KW-0472">Membrane</keyword>
<keyword evidence="4" id="KW-1134">Transmembrane beta strand</keyword>
<feature type="signal peptide" evidence="10">
    <location>
        <begin position="1"/>
        <end position="23"/>
    </location>
</feature>
<reference evidence="11 12" key="1">
    <citation type="submission" date="2019-06" db="EMBL/GenBank/DDBJ databases">
        <title>Whole genome shotgun sequence of Vibrio inusitatus NBRC 102082.</title>
        <authorList>
            <person name="Hosoyama A."/>
            <person name="Uohara A."/>
            <person name="Ohji S."/>
            <person name="Ichikawa N."/>
        </authorList>
    </citation>
    <scope>NUCLEOTIDE SEQUENCE [LARGE SCALE GENOMIC DNA]</scope>
    <source>
        <strain evidence="11 12">NBRC 102082</strain>
    </source>
</reference>
<evidence type="ECO:0000256" key="4">
    <source>
        <dbReference type="ARBA" id="ARBA00022452"/>
    </source>
</evidence>
<comment type="similarity">
    <text evidence="2">Belongs to the porin LamB (TC 1.B.3) family.</text>
</comment>
<dbReference type="GO" id="GO:0046930">
    <property type="term" value="C:pore complex"/>
    <property type="evidence" value="ECO:0007669"/>
    <property type="project" value="UniProtKB-KW"/>
</dbReference>
<keyword evidence="5" id="KW-0812">Transmembrane</keyword>
<dbReference type="EMBL" id="BJLF01000002">
    <property type="protein sequence ID" value="GEA49894.1"/>
    <property type="molecule type" value="Genomic_DNA"/>
</dbReference>
<dbReference type="GO" id="GO:0006811">
    <property type="term" value="P:monoatomic ion transport"/>
    <property type="evidence" value="ECO:0007669"/>
    <property type="project" value="UniProtKB-KW"/>
</dbReference>
<dbReference type="Gene3D" id="2.40.170.10">
    <property type="entry name" value="Porin, LamB type"/>
    <property type="match status" value="1"/>
</dbReference>
<evidence type="ECO:0000256" key="6">
    <source>
        <dbReference type="ARBA" id="ARBA00023065"/>
    </source>
</evidence>
<keyword evidence="12" id="KW-1185">Reference proteome</keyword>
<sequence>MKSKKILLCSAILSGAISPGILADDALVFNGYARWGFHSQLNNPKLESQVGHEYKFVETDSDFGSSVGRLGNETNGGEIQLTKYLTSSSGAKWDVGFMLEQYSDSSEEWDPNIKKLYAGVRNIIPSQPNAYFWGGLNHNMRYQTYLTNYFIYETDGQGGGVRDLDVGIADLDLSVVAAASYTGAHDRDGLMAATSDLHGIHLNADFYLDLFMNYGFDTTETTADTHIQAQQYGLRLHHEGWDWNNRVTAMYSTNNVNSVFKKAEEVDAVQVYFEGDYTFTPSIALAYLAAYHNVENTGTNTDEHFASRTSGNVVLRPMFFWNEDHSTWFETGYENVDYDGNGEDTAWKITVSQNISFGARSKARPMLRAYVTYGQVDKRLEAKYDVASAGIMFEGWW</sequence>
<evidence type="ECO:0000313" key="12">
    <source>
        <dbReference type="Proteomes" id="UP000318717"/>
    </source>
</evidence>
<keyword evidence="3" id="KW-0813">Transport</keyword>
<dbReference type="InterPro" id="IPR003192">
    <property type="entry name" value="Porin_LamB"/>
</dbReference>
<comment type="caution">
    <text evidence="11">The sequence shown here is derived from an EMBL/GenBank/DDBJ whole genome shotgun (WGS) entry which is preliminary data.</text>
</comment>
<accession>A0A4Y3HUD2</accession>
<proteinExistence type="inferred from homology"/>
<protein>
    <submittedName>
        <fullName evidence="11">Maltoporin</fullName>
    </submittedName>
</protein>
<evidence type="ECO:0000256" key="5">
    <source>
        <dbReference type="ARBA" id="ARBA00022692"/>
    </source>
</evidence>
<organism evidence="11 12">
    <name type="scientific">Vibrio inusitatus NBRC 102082</name>
    <dbReference type="NCBI Taxonomy" id="1219070"/>
    <lineage>
        <taxon>Bacteria</taxon>
        <taxon>Pseudomonadati</taxon>
        <taxon>Pseudomonadota</taxon>
        <taxon>Gammaproteobacteria</taxon>
        <taxon>Vibrionales</taxon>
        <taxon>Vibrionaceae</taxon>
        <taxon>Vibrio</taxon>
    </lineage>
</organism>
<dbReference type="GO" id="GO:0015144">
    <property type="term" value="F:carbohydrate transmembrane transporter activity"/>
    <property type="evidence" value="ECO:0007669"/>
    <property type="project" value="TreeGrafter"/>
</dbReference>
<dbReference type="PANTHER" id="PTHR38762">
    <property type="entry name" value="CRYPTIC OUTER MEMBRANE PORIN BGLH-RELATED"/>
    <property type="match status" value="1"/>
</dbReference>
<dbReference type="Proteomes" id="UP000318717">
    <property type="component" value="Unassembled WGS sequence"/>
</dbReference>
<dbReference type="OrthoDB" id="106611at2"/>
<evidence type="ECO:0000256" key="7">
    <source>
        <dbReference type="ARBA" id="ARBA00023114"/>
    </source>
</evidence>
<evidence type="ECO:0000256" key="8">
    <source>
        <dbReference type="ARBA" id="ARBA00023136"/>
    </source>
</evidence>
<dbReference type="Pfam" id="PF02264">
    <property type="entry name" value="LamB"/>
    <property type="match status" value="1"/>
</dbReference>
<name>A0A4Y3HUD2_9VIBR</name>
<dbReference type="SUPFAM" id="SSF56935">
    <property type="entry name" value="Porins"/>
    <property type="match status" value="1"/>
</dbReference>
<gene>
    <name evidence="11" type="ORF">VIN01S_06980</name>
</gene>
<keyword evidence="9" id="KW-0998">Cell outer membrane</keyword>
<evidence type="ECO:0000256" key="3">
    <source>
        <dbReference type="ARBA" id="ARBA00022448"/>
    </source>
</evidence>
<keyword evidence="6" id="KW-0406">Ion transport</keyword>